<evidence type="ECO:0000313" key="7">
    <source>
        <dbReference type="EMBL" id="MBH5397098.1"/>
    </source>
</evidence>
<feature type="domain" description="Histidine kinase" evidence="6">
    <location>
        <begin position="413"/>
        <end position="659"/>
    </location>
</feature>
<dbReference type="PANTHER" id="PTHR43065">
    <property type="entry name" value="SENSOR HISTIDINE KINASE"/>
    <property type="match status" value="1"/>
</dbReference>
<dbReference type="CDD" id="cd00130">
    <property type="entry name" value="PAS"/>
    <property type="match status" value="1"/>
</dbReference>
<gene>
    <name evidence="7" type="ORF">HZZ13_04735</name>
</gene>
<evidence type="ECO:0000259" key="6">
    <source>
        <dbReference type="PROSITE" id="PS50109"/>
    </source>
</evidence>
<dbReference type="InterPro" id="IPR036890">
    <property type="entry name" value="HATPase_C_sf"/>
</dbReference>
<keyword evidence="8" id="KW-1185">Reference proteome</keyword>
<evidence type="ECO:0000256" key="1">
    <source>
        <dbReference type="ARBA" id="ARBA00000085"/>
    </source>
</evidence>
<sequence length="664" mass="73750">MRQRGGSEQPVKGRRANRPKARTVSTPSTADLQKQVGILARDANEAREQQATAASQRSSAADLRRQLERRTHELIHTRKLLTEALQQQTATADVLKVISRSSVDLETVLETLVETVARLCRADQVYMFHLRHSLWHLVAACGLSAKAREFFLTNPFTPGRGSTSGRAALERRAVIIADVLQDPEYTLSEGQQIAGYRTTLGIPLLREDTLIGVYSIARTRVEPFTAKEIELATSFADQAVIAIENARLFEELRERQAELRVTFDNMGDGVVMFDAATRLTAWNRNFQEMLEVPDAFLAERPSFAEFFRYLADRGEYVSADLETQLSRTVEAPRRELRFERTRPDGRVIEVRRNPVPGGGFVLIYSDITERKQAEEAIRAARDAAETALRELQKMQTSLVHAQKMAALGQVTAGIAHEIKNPLNFVNNFAGLSMELLDELKEAAAEAVGALDAGRRAEIVETIGMLTGNLERIVEHGRRADDIVRSMLQHSRGGSGHWQATDLNALVEEALNLAYHGARSRDQSFNVVLERDLDADLAPVNVVPQEVTRVLLNLIGNGFYAANKRSREGDGTFRPALKITTRELGDSVEVRVRDNGIGISTENREKLFQPFFTTKPTGEGTGLGLSISYEIVTQQHGGTITVDSEVGEFTEFIVRLPRGRRAVAG</sequence>
<evidence type="ECO:0000256" key="2">
    <source>
        <dbReference type="ARBA" id="ARBA00012438"/>
    </source>
</evidence>
<dbReference type="Gene3D" id="3.30.450.20">
    <property type="entry name" value="PAS domain"/>
    <property type="match status" value="1"/>
</dbReference>
<feature type="region of interest" description="Disordered" evidence="5">
    <location>
        <begin position="1"/>
        <end position="36"/>
    </location>
</feature>
<dbReference type="SUPFAM" id="SSF55874">
    <property type="entry name" value="ATPase domain of HSP90 chaperone/DNA topoisomerase II/histidine kinase"/>
    <property type="match status" value="1"/>
</dbReference>
<comment type="caution">
    <text evidence="7">The sequence shown here is derived from an EMBL/GenBank/DDBJ whole genome shotgun (WGS) entry which is preliminary data.</text>
</comment>
<dbReference type="Gene3D" id="3.30.450.40">
    <property type="match status" value="1"/>
</dbReference>
<dbReference type="EMBL" id="JACCHP010000002">
    <property type="protein sequence ID" value="MBH5397098.1"/>
    <property type="molecule type" value="Genomic_DNA"/>
</dbReference>
<dbReference type="InterPro" id="IPR003661">
    <property type="entry name" value="HisK_dim/P_dom"/>
</dbReference>
<keyword evidence="3" id="KW-0597">Phosphoprotein</keyword>
<protein>
    <recommendedName>
        <fullName evidence="2">histidine kinase</fullName>
        <ecNumber evidence="2">2.7.13.3</ecNumber>
    </recommendedName>
</protein>
<dbReference type="SUPFAM" id="SSF55781">
    <property type="entry name" value="GAF domain-like"/>
    <property type="match status" value="1"/>
</dbReference>
<dbReference type="SMART" id="SM00388">
    <property type="entry name" value="HisKA"/>
    <property type="match status" value="1"/>
</dbReference>
<dbReference type="SUPFAM" id="SSF47384">
    <property type="entry name" value="Homodimeric domain of signal transducing histidine kinase"/>
    <property type="match status" value="1"/>
</dbReference>
<dbReference type="Pfam" id="PF12860">
    <property type="entry name" value="PAS_7"/>
    <property type="match status" value="1"/>
</dbReference>
<feature type="compositionally biased region" description="Basic residues" evidence="5">
    <location>
        <begin position="12"/>
        <end position="21"/>
    </location>
</feature>
<evidence type="ECO:0000256" key="5">
    <source>
        <dbReference type="SAM" id="MobiDB-lite"/>
    </source>
</evidence>
<dbReference type="NCBIfam" id="TIGR00229">
    <property type="entry name" value="sensory_box"/>
    <property type="match status" value="1"/>
</dbReference>
<dbReference type="InterPro" id="IPR029016">
    <property type="entry name" value="GAF-like_dom_sf"/>
</dbReference>
<dbReference type="InterPro" id="IPR035965">
    <property type="entry name" value="PAS-like_dom_sf"/>
</dbReference>
<evidence type="ECO:0000256" key="4">
    <source>
        <dbReference type="SAM" id="Coils"/>
    </source>
</evidence>
<dbReference type="InterPro" id="IPR005467">
    <property type="entry name" value="His_kinase_dom"/>
</dbReference>
<dbReference type="CDD" id="cd00082">
    <property type="entry name" value="HisKA"/>
    <property type="match status" value="1"/>
</dbReference>
<dbReference type="SMART" id="SM00065">
    <property type="entry name" value="GAF"/>
    <property type="match status" value="1"/>
</dbReference>
<evidence type="ECO:0000313" key="8">
    <source>
        <dbReference type="Proteomes" id="UP000807370"/>
    </source>
</evidence>
<accession>A0ABS0PIS2</accession>
<dbReference type="InterPro" id="IPR000014">
    <property type="entry name" value="PAS"/>
</dbReference>
<dbReference type="PANTHER" id="PTHR43065:SF42">
    <property type="entry name" value="TWO-COMPONENT SENSOR PPRA"/>
    <property type="match status" value="1"/>
</dbReference>
<dbReference type="SMART" id="SM00387">
    <property type="entry name" value="HATPase_c"/>
    <property type="match status" value="1"/>
</dbReference>
<reference evidence="7 8" key="1">
    <citation type="submission" date="2020-07" db="EMBL/GenBank/DDBJ databases">
        <title>Bradyrhizobium diversity isolated from nodules of indigenous legumes of Western Australia.</title>
        <authorList>
            <person name="Klepa M.S."/>
        </authorList>
    </citation>
    <scope>NUCLEOTIDE SEQUENCE [LARGE SCALE GENOMIC DNA]</scope>
    <source>
        <strain evidence="7 8">CNPSo 4010</strain>
    </source>
</reference>
<dbReference type="InterPro" id="IPR004358">
    <property type="entry name" value="Sig_transdc_His_kin-like_C"/>
</dbReference>
<keyword evidence="4" id="KW-0175">Coiled coil</keyword>
<dbReference type="Proteomes" id="UP000807370">
    <property type="component" value="Unassembled WGS sequence"/>
</dbReference>
<dbReference type="RefSeq" id="WP_197958484.1">
    <property type="nucleotide sequence ID" value="NZ_JACCHP010000002.1"/>
</dbReference>
<dbReference type="PROSITE" id="PS50109">
    <property type="entry name" value="HIS_KIN"/>
    <property type="match status" value="1"/>
</dbReference>
<dbReference type="Gene3D" id="3.30.565.10">
    <property type="entry name" value="Histidine kinase-like ATPase, C-terminal domain"/>
    <property type="match status" value="1"/>
</dbReference>
<feature type="compositionally biased region" description="Polar residues" evidence="5">
    <location>
        <begin position="23"/>
        <end position="32"/>
    </location>
</feature>
<dbReference type="InterPro" id="IPR036097">
    <property type="entry name" value="HisK_dim/P_sf"/>
</dbReference>
<name>A0ABS0PIS2_9BRAD</name>
<dbReference type="Pfam" id="PF01590">
    <property type="entry name" value="GAF"/>
    <property type="match status" value="1"/>
</dbReference>
<dbReference type="InterPro" id="IPR003018">
    <property type="entry name" value="GAF"/>
</dbReference>
<evidence type="ECO:0000256" key="3">
    <source>
        <dbReference type="ARBA" id="ARBA00022553"/>
    </source>
</evidence>
<dbReference type="Pfam" id="PF02518">
    <property type="entry name" value="HATPase_c"/>
    <property type="match status" value="1"/>
</dbReference>
<proteinExistence type="predicted"/>
<comment type="catalytic activity">
    <reaction evidence="1">
        <text>ATP + protein L-histidine = ADP + protein N-phospho-L-histidine.</text>
        <dbReference type="EC" id="2.7.13.3"/>
    </reaction>
</comment>
<dbReference type="EC" id="2.7.13.3" evidence="2"/>
<feature type="coiled-coil region" evidence="4">
    <location>
        <begin position="370"/>
        <end position="397"/>
    </location>
</feature>
<dbReference type="InterPro" id="IPR003594">
    <property type="entry name" value="HATPase_dom"/>
</dbReference>
<organism evidence="7 8">
    <name type="scientific">Bradyrhizobium agreste</name>
    <dbReference type="NCBI Taxonomy" id="2751811"/>
    <lineage>
        <taxon>Bacteria</taxon>
        <taxon>Pseudomonadati</taxon>
        <taxon>Pseudomonadota</taxon>
        <taxon>Alphaproteobacteria</taxon>
        <taxon>Hyphomicrobiales</taxon>
        <taxon>Nitrobacteraceae</taxon>
        <taxon>Bradyrhizobium</taxon>
    </lineage>
</organism>
<dbReference type="PRINTS" id="PR00344">
    <property type="entry name" value="BCTRLSENSOR"/>
</dbReference>
<dbReference type="SUPFAM" id="SSF55785">
    <property type="entry name" value="PYP-like sensor domain (PAS domain)"/>
    <property type="match status" value="1"/>
</dbReference>
<dbReference type="Gene3D" id="1.10.287.130">
    <property type="match status" value="1"/>
</dbReference>